<dbReference type="PANTHER" id="PTHR22754">
    <property type="entry name" value="DISCO-INTERACTING PROTEIN 2 DIP2 -RELATED"/>
    <property type="match status" value="1"/>
</dbReference>
<sequence length="584" mass="62884">MPTPQSSILSMLHARASMRPDDVAFTFTDYAADPAGVDETLTWSQLSRRTMNAAREISLHGSVGDRAVILAPQGLEYIVAFLGSMQAGFVAVPLPMPHRGSSHDRVSAVFMDTKPSVVLTTSAVAEDVGDYVDQSRMNTAPKLVAIDSLNLDAEVGADGFDSGTIEFPATAYLQYSSGSTRLPTGVMISHRNLQVNFEQLMRCFFTDPQSRSALDARVVSWLPFYHDMGLVLGVCAPILGGLRAALTSPIAFLEKPSRWIRALAENPNAFSAAPNFAFDLAARKTKDADLAGLDLGGVVGIINGAERVEPASLERFADRFAHFNFADHMLRPSYGMAEATVFVATGAWSESADDFYFDVDELAAGRARRCAARAGTALVQYALPQSPVVRIVDVDTNRECAPDAVGEIWVHGDNVAAGYWSRPPEEQQCFGATLVDPSPGTVHGPWLKTGDLGFVSGGELFIVGRIKDLLIIRGRNHYPEDIEATVQQITGGRVAAISTTENSTEKLVTVIELKKRGESPVEAGHWLTTIKSDVTSAISNAHGLNVGDLVLVPPGSIPTTTSGKIRRAACAEQYRQDEFARLDA</sequence>
<comment type="caution">
    <text evidence="7">The sequence shown here is derived from an EMBL/GenBank/DDBJ whole genome shotgun (WGS) entry which is preliminary data.</text>
</comment>
<reference evidence="7 8" key="1">
    <citation type="submission" date="2021-03" db="EMBL/GenBank/DDBJ databases">
        <title>Sequencing the genomes of 1000 actinobacteria strains.</title>
        <authorList>
            <person name="Klenk H.-P."/>
        </authorList>
    </citation>
    <scope>NUCLEOTIDE SEQUENCE [LARGE SCALE GENOMIC DNA]</scope>
    <source>
        <strain evidence="7 8">DSM 46713</strain>
    </source>
</reference>
<dbReference type="Gene3D" id="3.40.50.12780">
    <property type="entry name" value="N-terminal domain of ligase-like"/>
    <property type="match status" value="1"/>
</dbReference>
<dbReference type="InterPro" id="IPR000873">
    <property type="entry name" value="AMP-dep_synth/lig_dom"/>
</dbReference>
<protein>
    <submittedName>
        <fullName evidence="7">Fatty acid CoA ligase FadD21</fullName>
    </submittedName>
</protein>
<evidence type="ECO:0000256" key="4">
    <source>
        <dbReference type="ARBA" id="ARBA00023098"/>
    </source>
</evidence>
<keyword evidence="8" id="KW-1185">Reference proteome</keyword>
<evidence type="ECO:0000259" key="6">
    <source>
        <dbReference type="Pfam" id="PF23024"/>
    </source>
</evidence>
<dbReference type="Pfam" id="PF23024">
    <property type="entry name" value="AMP-dom_DIP2-like"/>
    <property type="match status" value="1"/>
</dbReference>
<keyword evidence="3" id="KW-0276">Fatty acid metabolism</keyword>
<evidence type="ECO:0000256" key="1">
    <source>
        <dbReference type="ARBA" id="ARBA00006432"/>
    </source>
</evidence>
<feature type="domain" description="AMP-dependent synthetase/ligase" evidence="5">
    <location>
        <begin position="13"/>
        <end position="420"/>
    </location>
</feature>
<proteinExistence type="inferred from homology"/>
<dbReference type="InterPro" id="IPR045851">
    <property type="entry name" value="AMP-bd_C_sf"/>
</dbReference>
<feature type="domain" description="AMP-binding enzyme C-terminal" evidence="6">
    <location>
        <begin position="468"/>
        <end position="578"/>
    </location>
</feature>
<dbReference type="Gene3D" id="3.30.300.30">
    <property type="match status" value="1"/>
</dbReference>
<dbReference type="Proteomes" id="UP000694460">
    <property type="component" value="Unassembled WGS sequence"/>
</dbReference>
<evidence type="ECO:0000313" key="7">
    <source>
        <dbReference type="EMBL" id="MBP2454859.1"/>
    </source>
</evidence>
<gene>
    <name evidence="7" type="ORF">JOF57_004772</name>
</gene>
<dbReference type="InterPro" id="IPR025110">
    <property type="entry name" value="AMP-bd_C"/>
</dbReference>
<dbReference type="Pfam" id="PF00501">
    <property type="entry name" value="AMP-binding"/>
    <property type="match status" value="1"/>
</dbReference>
<evidence type="ECO:0000256" key="3">
    <source>
        <dbReference type="ARBA" id="ARBA00022832"/>
    </source>
</evidence>
<keyword evidence="2 7" id="KW-0436">Ligase</keyword>
<dbReference type="InterPro" id="IPR040097">
    <property type="entry name" value="FAAL/FAAC"/>
</dbReference>
<organism evidence="7 8">
    <name type="scientific">Mycolicibacterium lutetiense</name>
    <dbReference type="NCBI Taxonomy" id="1641992"/>
    <lineage>
        <taxon>Bacteria</taxon>
        <taxon>Bacillati</taxon>
        <taxon>Actinomycetota</taxon>
        <taxon>Actinomycetes</taxon>
        <taxon>Mycobacteriales</taxon>
        <taxon>Mycobacteriaceae</taxon>
        <taxon>Mycolicibacterium</taxon>
    </lineage>
</organism>
<evidence type="ECO:0000313" key="8">
    <source>
        <dbReference type="Proteomes" id="UP000694460"/>
    </source>
</evidence>
<evidence type="ECO:0000256" key="2">
    <source>
        <dbReference type="ARBA" id="ARBA00022598"/>
    </source>
</evidence>
<dbReference type="CDD" id="cd05931">
    <property type="entry name" value="FAAL"/>
    <property type="match status" value="1"/>
</dbReference>
<dbReference type="EMBL" id="JAGIOP010000002">
    <property type="protein sequence ID" value="MBP2454859.1"/>
    <property type="molecule type" value="Genomic_DNA"/>
</dbReference>
<keyword evidence="4" id="KW-0443">Lipid metabolism</keyword>
<dbReference type="PANTHER" id="PTHR22754:SF32">
    <property type="entry name" value="DISCO-INTERACTING PROTEIN 2"/>
    <property type="match status" value="1"/>
</dbReference>
<dbReference type="InterPro" id="IPR042099">
    <property type="entry name" value="ANL_N_sf"/>
</dbReference>
<comment type="similarity">
    <text evidence="1">Belongs to the ATP-dependent AMP-binding enzyme family.</text>
</comment>
<dbReference type="RefSeq" id="WP_209920735.1">
    <property type="nucleotide sequence ID" value="NZ_JAGIOP010000002.1"/>
</dbReference>
<dbReference type="SUPFAM" id="SSF56801">
    <property type="entry name" value="Acetyl-CoA synthetase-like"/>
    <property type="match status" value="1"/>
</dbReference>
<accession>A0ABS4ZZC5</accession>
<dbReference type="GO" id="GO:0016874">
    <property type="term" value="F:ligase activity"/>
    <property type="evidence" value="ECO:0007669"/>
    <property type="project" value="UniProtKB-KW"/>
</dbReference>
<dbReference type="NCBIfam" id="NF004509">
    <property type="entry name" value="PRK05850.1"/>
    <property type="match status" value="1"/>
</dbReference>
<evidence type="ECO:0000259" key="5">
    <source>
        <dbReference type="Pfam" id="PF00501"/>
    </source>
</evidence>
<name>A0ABS4ZZC5_9MYCO</name>